<keyword evidence="1" id="KW-0805">Transcription regulation</keyword>
<sequence>MTKPAPLWQNIRDTLYSEIAQGAWRAGARLPTEAALAQRFDVNRHTVRRALQSLADEGLVQARRGAGVFVLPAPLRYPIGARTRFRQNLLSAGRSPSRRLLHLARQAASAPEAQALGIARGAPVHIMEAISMADDLPISLARSCFCATRFPDLDTALRATGSVTAALAQMGISDYLRKSTRLTAQTADPVQARHLQISSGDMLILSEAINVDISGLPIEFGRSYFVGSRVELVLESDGPAPFVT</sequence>
<dbReference type="GO" id="GO:0003700">
    <property type="term" value="F:DNA-binding transcription factor activity"/>
    <property type="evidence" value="ECO:0007669"/>
    <property type="project" value="InterPro"/>
</dbReference>
<dbReference type="NCBIfam" id="TIGR02325">
    <property type="entry name" value="C_P_lyase_phnF"/>
    <property type="match status" value="1"/>
</dbReference>
<dbReference type="GO" id="GO:0045892">
    <property type="term" value="P:negative regulation of DNA-templated transcription"/>
    <property type="evidence" value="ECO:0007669"/>
    <property type="project" value="TreeGrafter"/>
</dbReference>
<dbReference type="Gene3D" id="3.40.1410.10">
    <property type="entry name" value="Chorismate lyase-like"/>
    <property type="match status" value="1"/>
</dbReference>
<dbReference type="SUPFAM" id="SSF64288">
    <property type="entry name" value="Chorismate lyase-like"/>
    <property type="match status" value="1"/>
</dbReference>
<dbReference type="InterPro" id="IPR000524">
    <property type="entry name" value="Tscrpt_reg_HTH_GntR"/>
</dbReference>
<reference evidence="5 6" key="1">
    <citation type="submission" date="2018-06" db="EMBL/GenBank/DDBJ databases">
        <title>Genomic Encyclopedia of Archaeal and Bacterial Type Strains, Phase II (KMG-II): from individual species to whole genera.</title>
        <authorList>
            <person name="Goeker M."/>
        </authorList>
    </citation>
    <scope>NUCLEOTIDE SEQUENCE [LARGE SCALE GENOMIC DNA]</scope>
    <source>
        <strain evidence="5 6">DSM 13087</strain>
    </source>
</reference>
<dbReference type="CDD" id="cd07377">
    <property type="entry name" value="WHTH_GntR"/>
    <property type="match status" value="1"/>
</dbReference>
<keyword evidence="2" id="KW-0238">DNA-binding</keyword>
<keyword evidence="6" id="KW-1185">Reference proteome</keyword>
<comment type="caution">
    <text evidence="5">The sequence shown here is derived from an EMBL/GenBank/DDBJ whole genome shotgun (WGS) entry which is preliminary data.</text>
</comment>
<evidence type="ECO:0000313" key="6">
    <source>
        <dbReference type="Proteomes" id="UP000249364"/>
    </source>
</evidence>
<dbReference type="InterPro" id="IPR050679">
    <property type="entry name" value="Bact_HTH_transcr_reg"/>
</dbReference>
<dbReference type="GO" id="GO:0003677">
    <property type="term" value="F:DNA binding"/>
    <property type="evidence" value="ECO:0007669"/>
    <property type="project" value="UniProtKB-KW"/>
</dbReference>
<dbReference type="RefSeq" id="WP_071471139.1">
    <property type="nucleotide sequence ID" value="NZ_MEHT01000047.1"/>
</dbReference>
<dbReference type="SMART" id="SM00866">
    <property type="entry name" value="UTRA"/>
    <property type="match status" value="1"/>
</dbReference>
<dbReference type="Gene3D" id="1.10.10.10">
    <property type="entry name" value="Winged helix-like DNA-binding domain superfamily/Winged helix DNA-binding domain"/>
    <property type="match status" value="1"/>
</dbReference>
<dbReference type="Pfam" id="PF00392">
    <property type="entry name" value="GntR"/>
    <property type="match status" value="1"/>
</dbReference>
<dbReference type="PROSITE" id="PS50949">
    <property type="entry name" value="HTH_GNTR"/>
    <property type="match status" value="1"/>
</dbReference>
<protein>
    <submittedName>
        <fullName evidence="5">GntR family phosphonate transport system transcriptional regulator</fullName>
    </submittedName>
</protein>
<dbReference type="PANTHER" id="PTHR44846:SF1">
    <property type="entry name" value="MANNOSYL-D-GLYCERATE TRANSPORT_METABOLISM SYSTEM REPRESSOR MNGR-RELATED"/>
    <property type="match status" value="1"/>
</dbReference>
<dbReference type="InterPro" id="IPR036390">
    <property type="entry name" value="WH_DNA-bd_sf"/>
</dbReference>
<evidence type="ECO:0000313" key="5">
    <source>
        <dbReference type="EMBL" id="PZX38008.1"/>
    </source>
</evidence>
<organism evidence="5 6">
    <name type="scientific">Roseinatronobacter thiooxidans</name>
    <dbReference type="NCBI Taxonomy" id="121821"/>
    <lineage>
        <taxon>Bacteria</taxon>
        <taxon>Pseudomonadati</taxon>
        <taxon>Pseudomonadota</taxon>
        <taxon>Alphaproteobacteria</taxon>
        <taxon>Rhodobacterales</taxon>
        <taxon>Paracoccaceae</taxon>
        <taxon>Roseinatronobacter</taxon>
    </lineage>
</organism>
<name>A0A2W7PPE2_9RHOB</name>
<dbReference type="InterPro" id="IPR028978">
    <property type="entry name" value="Chorismate_lyase_/UTRA_dom_sf"/>
</dbReference>
<keyword evidence="3" id="KW-0804">Transcription</keyword>
<dbReference type="SMART" id="SM00345">
    <property type="entry name" value="HTH_GNTR"/>
    <property type="match status" value="1"/>
</dbReference>
<dbReference type="STRING" id="121821.GCA_001870675_03354"/>
<dbReference type="PRINTS" id="PR00035">
    <property type="entry name" value="HTHGNTR"/>
</dbReference>
<dbReference type="InterPro" id="IPR011663">
    <property type="entry name" value="UTRA"/>
</dbReference>
<dbReference type="Proteomes" id="UP000249364">
    <property type="component" value="Unassembled WGS sequence"/>
</dbReference>
<dbReference type="SUPFAM" id="SSF46785">
    <property type="entry name" value="Winged helix' DNA-binding domain"/>
    <property type="match status" value="1"/>
</dbReference>
<evidence type="ECO:0000256" key="3">
    <source>
        <dbReference type="ARBA" id="ARBA00023163"/>
    </source>
</evidence>
<evidence type="ECO:0000256" key="1">
    <source>
        <dbReference type="ARBA" id="ARBA00023015"/>
    </source>
</evidence>
<evidence type="ECO:0000259" key="4">
    <source>
        <dbReference type="PROSITE" id="PS50949"/>
    </source>
</evidence>
<dbReference type="InterPro" id="IPR036388">
    <property type="entry name" value="WH-like_DNA-bd_sf"/>
</dbReference>
<dbReference type="InterPro" id="IPR012702">
    <property type="entry name" value="CP_lyase_PhnF"/>
</dbReference>
<dbReference type="AlphaFoldDB" id="A0A2W7PPE2"/>
<dbReference type="OrthoDB" id="9800645at2"/>
<gene>
    <name evidence="5" type="ORF">LY56_03138</name>
</gene>
<accession>A0A2W7PPE2</accession>
<dbReference type="EMBL" id="QKZQ01000019">
    <property type="protein sequence ID" value="PZX38008.1"/>
    <property type="molecule type" value="Genomic_DNA"/>
</dbReference>
<proteinExistence type="predicted"/>
<feature type="domain" description="HTH gntR-type" evidence="4">
    <location>
        <begin position="5"/>
        <end position="73"/>
    </location>
</feature>
<evidence type="ECO:0000256" key="2">
    <source>
        <dbReference type="ARBA" id="ARBA00023125"/>
    </source>
</evidence>
<dbReference type="Pfam" id="PF07702">
    <property type="entry name" value="UTRA"/>
    <property type="match status" value="1"/>
</dbReference>
<dbReference type="PANTHER" id="PTHR44846">
    <property type="entry name" value="MANNOSYL-D-GLYCERATE TRANSPORT/METABOLISM SYSTEM REPRESSOR MNGR-RELATED"/>
    <property type="match status" value="1"/>
</dbReference>